<accession>A0ABV4DLR4</accession>
<organism evidence="4 5">
    <name type="scientific">Ligilactobacillus faecis</name>
    <dbReference type="NCBI Taxonomy" id="762833"/>
    <lineage>
        <taxon>Bacteria</taxon>
        <taxon>Bacillati</taxon>
        <taxon>Bacillota</taxon>
        <taxon>Bacilli</taxon>
        <taxon>Lactobacillales</taxon>
        <taxon>Lactobacillaceae</taxon>
        <taxon>Ligilactobacillus</taxon>
    </lineage>
</organism>
<keyword evidence="2" id="KW-0378">Hydrolase</keyword>
<evidence type="ECO:0000256" key="2">
    <source>
        <dbReference type="ARBA" id="ARBA00022801"/>
    </source>
</evidence>
<dbReference type="RefSeq" id="WP_369939995.1">
    <property type="nucleotide sequence ID" value="NZ_JBCLUF010000002.1"/>
</dbReference>
<keyword evidence="5" id="KW-1185">Reference proteome</keyword>
<dbReference type="InterPro" id="IPR023365">
    <property type="entry name" value="Sortase_dom-sf"/>
</dbReference>
<comment type="caution">
    <text evidence="4">The sequence shown here is derived from an EMBL/GenBank/DDBJ whole genome shotgun (WGS) entry which is preliminary data.</text>
</comment>
<dbReference type="InterPro" id="IPR005754">
    <property type="entry name" value="Sortase"/>
</dbReference>
<dbReference type="SUPFAM" id="SSF63817">
    <property type="entry name" value="Sortase"/>
    <property type="match status" value="1"/>
</dbReference>
<keyword evidence="3" id="KW-0788">Thiol protease</keyword>
<dbReference type="CDD" id="cd06165">
    <property type="entry name" value="Sortase_A"/>
    <property type="match status" value="1"/>
</dbReference>
<evidence type="ECO:0000256" key="1">
    <source>
        <dbReference type="ARBA" id="ARBA00022670"/>
    </source>
</evidence>
<evidence type="ECO:0000256" key="3">
    <source>
        <dbReference type="ARBA" id="ARBA00022807"/>
    </source>
</evidence>
<protein>
    <submittedName>
        <fullName evidence="4">Class A sortase</fullName>
    </submittedName>
</protein>
<keyword evidence="1" id="KW-0645">Protease</keyword>
<proteinExistence type="predicted"/>
<dbReference type="Gene3D" id="2.40.260.10">
    <property type="entry name" value="Sortase"/>
    <property type="match status" value="1"/>
</dbReference>
<dbReference type="Pfam" id="PF04203">
    <property type="entry name" value="Sortase"/>
    <property type="match status" value="1"/>
</dbReference>
<evidence type="ECO:0000313" key="5">
    <source>
        <dbReference type="Proteomes" id="UP001565236"/>
    </source>
</evidence>
<gene>
    <name evidence="4" type="ORF">AALT52_00720</name>
</gene>
<evidence type="ECO:0000313" key="4">
    <source>
        <dbReference type="EMBL" id="MEY8661420.1"/>
    </source>
</evidence>
<name>A0ABV4DLR4_9LACO</name>
<sequence length="184" mass="20630">MQNKVTAPATTKNNKVSGRTEKIQRFSDSDLLKYRKQALDNDVDKYPNGYLEIPSIKVKLPIYDRANNLTLSLGVGKDYYLDSQFGKGNVVLAGHNMERSGVLLSDLYKVKNGQEIILHGPDKKDYKYKIVSKKIQPAQVRIINGNPVAGSAYYLPKDNEKPIVTVYDCADHGNDRLVVQGELE</sequence>
<reference evidence="4 5" key="1">
    <citation type="submission" date="2024-03" db="EMBL/GenBank/DDBJ databases">
        <title>Mouse gut bacterial collection (mGBC) of GemPharmatech.</title>
        <authorList>
            <person name="He Y."/>
            <person name="Dong L."/>
            <person name="Wu D."/>
            <person name="Gao X."/>
            <person name="Lin Z."/>
        </authorList>
    </citation>
    <scope>NUCLEOTIDE SEQUENCE [LARGE SCALE GENOMIC DNA]</scope>
    <source>
        <strain evidence="4 5">15-30</strain>
    </source>
</reference>
<dbReference type="EMBL" id="JBCLUF010000002">
    <property type="protein sequence ID" value="MEY8661420.1"/>
    <property type="molecule type" value="Genomic_DNA"/>
</dbReference>
<dbReference type="Proteomes" id="UP001565236">
    <property type="component" value="Unassembled WGS sequence"/>
</dbReference>
<dbReference type="NCBIfam" id="TIGR01076">
    <property type="entry name" value="sortase_fam"/>
    <property type="match status" value="1"/>
</dbReference>
<dbReference type="InterPro" id="IPR042007">
    <property type="entry name" value="Sortase_A"/>
</dbReference>